<name>K7Z3P5_9PROT</name>
<feature type="transmembrane region" description="Helical" evidence="1">
    <location>
        <begin position="28"/>
        <end position="51"/>
    </location>
</feature>
<evidence type="ECO:0000256" key="1">
    <source>
        <dbReference type="SAM" id="Phobius"/>
    </source>
</evidence>
<dbReference type="AlphaFoldDB" id="K7Z3P5"/>
<evidence type="ECO:0000313" key="2">
    <source>
        <dbReference type="EMBL" id="AFX98613.1"/>
    </source>
</evidence>
<keyword evidence="1" id="KW-1133">Transmembrane helix</keyword>
<protein>
    <submittedName>
        <fullName evidence="2">Uncharacterized protein</fullName>
    </submittedName>
</protein>
<evidence type="ECO:0000313" key="3">
    <source>
        <dbReference type="Proteomes" id="UP000010077"/>
    </source>
</evidence>
<dbReference type="HOGENOM" id="CLU_3077907_0_0_5"/>
<reference evidence="2 3" key="1">
    <citation type="journal article" date="2012" name="Proc. Natl. Acad. Sci. U.S.A.">
        <title>Genome streamlining and chemical defense in a coral reef symbiosis.</title>
        <authorList>
            <person name="Kwan J.C."/>
            <person name="Donia M.S."/>
            <person name="Han A.W."/>
            <person name="Hirose E."/>
            <person name="Haygood M.G."/>
            <person name="Schmidt E.W."/>
        </authorList>
    </citation>
    <scope>NUCLEOTIDE SEQUENCE [LARGE SCALE GENOMIC DNA]</scope>
    <source>
        <strain evidence="2 3">L2</strain>
    </source>
</reference>
<sequence>MIIKYILVKECCILYIKDNKLVFYNYPLLQITALIFKSITVLFQVVSWNIYF</sequence>
<proteinExistence type="predicted"/>
<accession>K7Z3P5</accession>
<dbReference type="EMBL" id="CP003539">
    <property type="protein sequence ID" value="AFX98613.1"/>
    <property type="molecule type" value="Genomic_DNA"/>
</dbReference>
<gene>
    <name evidence="2" type="ORF">A1OE_420</name>
</gene>
<keyword evidence="1" id="KW-0812">Transmembrane</keyword>
<keyword evidence="1" id="KW-0472">Membrane</keyword>
<dbReference type="Proteomes" id="UP000010077">
    <property type="component" value="Chromosome"/>
</dbReference>
<organism evidence="2 3">
    <name type="scientific">Candidatus Endolissoclinum faulkneri L2</name>
    <dbReference type="NCBI Taxonomy" id="1193729"/>
    <lineage>
        <taxon>Bacteria</taxon>
        <taxon>Pseudomonadati</taxon>
        <taxon>Pseudomonadota</taxon>
        <taxon>Alphaproteobacteria</taxon>
        <taxon>Rhodospirillales</taxon>
        <taxon>Rhodospirillaceae</taxon>
        <taxon>Candidatus Endolissoclinum</taxon>
    </lineage>
</organism>
<keyword evidence="3" id="KW-1185">Reference proteome</keyword>
<dbReference type="KEGG" id="thal:A1OE_420"/>